<dbReference type="InterPro" id="IPR021099">
    <property type="entry name" value="PORR_domain"/>
</dbReference>
<comment type="caution">
    <text evidence="3">The sequence shown here is derived from an EMBL/GenBank/DDBJ whole genome shotgun (WGS) entry which is preliminary data.</text>
</comment>
<evidence type="ECO:0000259" key="2">
    <source>
        <dbReference type="Pfam" id="PF11955"/>
    </source>
</evidence>
<organism evidence="3">
    <name type="scientific">Zea mays</name>
    <name type="common">Maize</name>
    <dbReference type="NCBI Taxonomy" id="4577"/>
    <lineage>
        <taxon>Eukaryota</taxon>
        <taxon>Viridiplantae</taxon>
        <taxon>Streptophyta</taxon>
        <taxon>Embryophyta</taxon>
        <taxon>Tracheophyta</taxon>
        <taxon>Spermatophyta</taxon>
        <taxon>Magnoliopsida</taxon>
        <taxon>Liliopsida</taxon>
        <taxon>Poales</taxon>
        <taxon>Poaceae</taxon>
        <taxon>PACMAD clade</taxon>
        <taxon>Panicoideae</taxon>
        <taxon>Andropogonodae</taxon>
        <taxon>Andropogoneae</taxon>
        <taxon>Tripsacinae</taxon>
        <taxon>Zea</taxon>
    </lineage>
</organism>
<dbReference type="PANTHER" id="PTHR31476">
    <property type="entry name" value="PROTEIN WHAT'S THIS FACTOR 1 HOMOLOG, CHLOROPLASTIC"/>
    <property type="match status" value="1"/>
</dbReference>
<dbReference type="EMBL" id="NCVQ01000006">
    <property type="protein sequence ID" value="PWZ23066.1"/>
    <property type="molecule type" value="Genomic_DNA"/>
</dbReference>
<dbReference type="GO" id="GO:0003723">
    <property type="term" value="F:RNA binding"/>
    <property type="evidence" value="ECO:0007669"/>
    <property type="project" value="InterPro"/>
</dbReference>
<feature type="domain" description="PORR" evidence="2">
    <location>
        <begin position="61"/>
        <end position="398"/>
    </location>
</feature>
<evidence type="ECO:0000313" key="3">
    <source>
        <dbReference type="EMBL" id="PWZ23066.1"/>
    </source>
</evidence>
<evidence type="ECO:0000256" key="1">
    <source>
        <dbReference type="SAM" id="MobiDB-lite"/>
    </source>
</evidence>
<dbReference type="Pfam" id="PF11955">
    <property type="entry name" value="PORR"/>
    <property type="match status" value="1"/>
</dbReference>
<dbReference type="ExpressionAtlas" id="A0A3L6EQ29">
    <property type="expression patterns" value="baseline and differential"/>
</dbReference>
<feature type="compositionally biased region" description="Acidic residues" evidence="1">
    <location>
        <begin position="412"/>
        <end position="429"/>
    </location>
</feature>
<accession>A0A3L6EQ29</accession>
<feature type="region of interest" description="Disordered" evidence="1">
    <location>
        <begin position="409"/>
        <end position="429"/>
    </location>
</feature>
<dbReference type="Proteomes" id="UP000251960">
    <property type="component" value="Chromosome 5"/>
</dbReference>
<protein>
    <submittedName>
        <fullName evidence="3">E3 ubiquitin-protein ligase HOS1</fullName>
    </submittedName>
</protein>
<feature type="region of interest" description="Disordered" evidence="1">
    <location>
        <begin position="228"/>
        <end position="260"/>
    </location>
</feature>
<feature type="compositionally biased region" description="Pro residues" evidence="1">
    <location>
        <begin position="233"/>
        <end position="250"/>
    </location>
</feature>
<dbReference type="AlphaFoldDB" id="A0A3L6EQ29"/>
<reference evidence="3" key="1">
    <citation type="journal article" date="2018" name="Nat. Genet.">
        <title>Extensive intraspecific gene order and gene structural variations between Mo17 and other maize genomes.</title>
        <authorList>
            <person name="Sun S."/>
            <person name="Zhou Y."/>
            <person name="Chen J."/>
            <person name="Shi J."/>
            <person name="Zhao H."/>
            <person name="Zhao H."/>
            <person name="Song W."/>
            <person name="Zhang M."/>
            <person name="Cui Y."/>
            <person name="Dong X."/>
            <person name="Liu H."/>
            <person name="Ma X."/>
            <person name="Jiao Y."/>
            <person name="Wang B."/>
            <person name="Wei X."/>
            <person name="Stein J.C."/>
            <person name="Glaubitz J.C."/>
            <person name="Lu F."/>
            <person name="Yu G."/>
            <person name="Liang C."/>
            <person name="Fengler K."/>
            <person name="Li B."/>
            <person name="Rafalski A."/>
            <person name="Schnable P.S."/>
            <person name="Ware D.H."/>
            <person name="Buckler E.S."/>
            <person name="Lai J."/>
        </authorList>
    </citation>
    <scope>NUCLEOTIDE SEQUENCE [LARGE SCALE GENOMIC DNA]</scope>
    <source>
        <tissue evidence="3">Seedling</tissue>
    </source>
</reference>
<name>A0A3L6EQ29_MAIZE</name>
<gene>
    <name evidence="3" type="primary">HOS1_0</name>
    <name evidence="3" type="ORF">Zm00014a_038394</name>
</gene>
<sequence length="721" mass="81047">MVVVVSTSLCSFLPAHPFGLARPRRPHPTNPTAKPLSRTLSIRCIATTAAGPPPLPPPKLVRCPALDRQAARASRLRFARKLLTLLLSKPRHFLPLRVLNRCRRFLGLPRRGRPLIPMVLRYPTLFRLFQAHTSLPLSPSLSTLAVALTPAAEALAADLAALRATGTGAGALAAKIHRLLLMTPRRNIPVNRLVHLAPDLGFAMDFRATLCPRHPDLFRLVNTSRGHALQLADPPPTPPPPPLSLRPAAPPDRLMDRPRRFPHLPLRRGLNLRRVHRDYLLRFHSLPEVSPFEPLDEGASLEMLERRACAVVREVLAMTVEKRTLVDHLTHFRKDLGLPNRLRAMLVRHPELFYVSVKGVRHSVFLVEAFDDDGRLLVEDEMLVGRDRLEELVREGKRMRRARKKGVLTFDGDSDEDEDDDAAEEEGSLEVDDEFGDLFEDGVIGEDWEEVGDGGESDTYEEYDAESGDMEEFWVKKAVAQGLVDNGNEQDVWRHALLLPKISCTETHHKPNVSLLVLKCAECDSFSATENFGKDGVSSLREAATVSVLELNVPSCQKRLLYYRSYCSKVKEQCSADMTHAEDAFKSSWIYHAEVMMAEFCTICIEKNLIDKMIDLLWGSEEDKHLHKSLFDSAREMPMKPNDSLLVVYYLRIQVSGYAEKPFILNGTGVAQNGPAKVCLPAKENILILHAGLWRYVSSGSWFWFGSSKCNISGMKFVRFE</sequence>
<proteinExistence type="predicted"/>
<dbReference type="InterPro" id="IPR045040">
    <property type="entry name" value="PORR_fam"/>
</dbReference>
<dbReference type="PANTHER" id="PTHR31476:SF2">
    <property type="entry name" value="UBIQUITIN CARBOXYL-TERMINAL HYDROLASE FAMILY PROTEIN"/>
    <property type="match status" value="1"/>
</dbReference>